<keyword evidence="1" id="KW-0812">Transmembrane</keyword>
<sequence>MIIDTSTKEEGMGEVLFTTLIQMGLMKLMWITLLLLLLWLPSVVYSVRLGEQKGTPVLGLLKGVIFGPLGVILLVRQPSKKKV</sequence>
<dbReference type="EMBL" id="JAKIKS010000147">
    <property type="protein sequence ID" value="MCL1127339.1"/>
    <property type="molecule type" value="Genomic_DNA"/>
</dbReference>
<reference evidence="2 3" key="1">
    <citation type="submission" date="2022-01" db="EMBL/GenBank/DDBJ databases">
        <title>Whole genome-based taxonomy of the Shewanellaceae.</title>
        <authorList>
            <person name="Martin-Rodriguez A.J."/>
        </authorList>
    </citation>
    <scope>NUCLEOTIDE SEQUENCE [LARGE SCALE GENOMIC DNA]</scope>
    <source>
        <strain evidence="2 3">DSM 17177</strain>
    </source>
</reference>
<feature type="transmembrane region" description="Helical" evidence="1">
    <location>
        <begin position="28"/>
        <end position="45"/>
    </location>
</feature>
<evidence type="ECO:0000313" key="3">
    <source>
        <dbReference type="Proteomes" id="UP001203423"/>
    </source>
</evidence>
<comment type="caution">
    <text evidence="2">The sequence shown here is derived from an EMBL/GenBank/DDBJ whole genome shotgun (WGS) entry which is preliminary data.</text>
</comment>
<dbReference type="Proteomes" id="UP001203423">
    <property type="component" value="Unassembled WGS sequence"/>
</dbReference>
<evidence type="ECO:0000313" key="2">
    <source>
        <dbReference type="EMBL" id="MCL1127339.1"/>
    </source>
</evidence>
<keyword evidence="1" id="KW-0472">Membrane</keyword>
<protein>
    <submittedName>
        <fullName evidence="2">Uncharacterized protein</fullName>
    </submittedName>
</protein>
<evidence type="ECO:0000256" key="1">
    <source>
        <dbReference type="SAM" id="Phobius"/>
    </source>
</evidence>
<dbReference type="RefSeq" id="WP_248942741.1">
    <property type="nucleotide sequence ID" value="NZ_JAKIKS010000147.1"/>
</dbReference>
<name>A0ABT0LI07_9GAMM</name>
<keyword evidence="1" id="KW-1133">Transmembrane helix</keyword>
<proteinExistence type="predicted"/>
<feature type="transmembrane region" description="Helical" evidence="1">
    <location>
        <begin position="57"/>
        <end position="75"/>
    </location>
</feature>
<accession>A0ABT0LI07</accession>
<gene>
    <name evidence="2" type="ORF">L2764_23400</name>
</gene>
<organism evidence="2 3">
    <name type="scientific">Shewanella surugensis</name>
    <dbReference type="NCBI Taxonomy" id="212020"/>
    <lineage>
        <taxon>Bacteria</taxon>
        <taxon>Pseudomonadati</taxon>
        <taxon>Pseudomonadota</taxon>
        <taxon>Gammaproteobacteria</taxon>
        <taxon>Alteromonadales</taxon>
        <taxon>Shewanellaceae</taxon>
        <taxon>Shewanella</taxon>
    </lineage>
</organism>
<keyword evidence="3" id="KW-1185">Reference proteome</keyword>